<dbReference type="AlphaFoldDB" id="A0A699HXN1"/>
<evidence type="ECO:0000259" key="4">
    <source>
        <dbReference type="Pfam" id="PF05922"/>
    </source>
</evidence>
<evidence type="ECO:0000256" key="2">
    <source>
        <dbReference type="ARBA" id="ARBA00022729"/>
    </source>
</evidence>
<reference evidence="5" key="1">
    <citation type="journal article" date="2019" name="Sci. Rep.">
        <title>Draft genome of Tanacetum cinerariifolium, the natural source of mosquito coil.</title>
        <authorList>
            <person name="Yamashiro T."/>
            <person name="Shiraishi A."/>
            <person name="Satake H."/>
            <person name="Nakayama K."/>
        </authorList>
    </citation>
    <scope>NUCLEOTIDE SEQUENCE</scope>
</reference>
<dbReference type="InterPro" id="IPR037045">
    <property type="entry name" value="S8pro/Inhibitor_I9_sf"/>
</dbReference>
<sequence>VAHLLCGNLKGVDSDEDLSDDAKEHKREKVPYDIFTSQDPSTIIARFEQIPKETSVIDQLYTQDYYIVFLGDQAAKQDSKANTHIGILSALKIPKETSVIDQLYTQNYYIVFLGDQAAKQDSKANTHFGILSALKVRILSLQERRQHTELDAKASHVYSYTKSINAFESKLADPEARELSGMDGVQSVILNQNRRLHTTRSWDFIGLPQTTSRKKFESDIIVSVMYIGITPQSDSLNDDGFGPPTAKWKGSCAKYFKLDGNPDPNDILSPVDTDGHWTHTSSTVAGISVASFHAMNKGILTVDLAGNDTSKRQNTKSNEDDYMDRPLGKGEQVDGNSKESSKSTEEESEDEDLLAEARFCSDVEVTEKEIKRMVMEALWAEYIANDKFIC</sequence>
<dbReference type="InterPro" id="IPR036852">
    <property type="entry name" value="Peptidase_S8/S53_dom_sf"/>
</dbReference>
<dbReference type="InterPro" id="IPR045051">
    <property type="entry name" value="SBT"/>
</dbReference>
<dbReference type="GO" id="GO:0004252">
    <property type="term" value="F:serine-type endopeptidase activity"/>
    <property type="evidence" value="ECO:0007669"/>
    <property type="project" value="InterPro"/>
</dbReference>
<comment type="caution">
    <text evidence="5">The sequence shown here is derived from an EMBL/GenBank/DDBJ whole genome shotgun (WGS) entry which is preliminary data.</text>
</comment>
<feature type="compositionally biased region" description="Basic and acidic residues" evidence="3">
    <location>
        <begin position="317"/>
        <end position="345"/>
    </location>
</feature>
<dbReference type="Pfam" id="PF05922">
    <property type="entry name" value="Inhibitor_I9"/>
    <property type="match status" value="1"/>
</dbReference>
<feature type="non-terminal residue" evidence="5">
    <location>
        <position position="1"/>
    </location>
</feature>
<comment type="similarity">
    <text evidence="1">Belongs to the peptidase S8 family.</text>
</comment>
<dbReference type="Gene3D" id="3.40.50.200">
    <property type="entry name" value="Peptidase S8/S53 domain"/>
    <property type="match status" value="1"/>
</dbReference>
<dbReference type="GO" id="GO:0006508">
    <property type="term" value="P:proteolysis"/>
    <property type="evidence" value="ECO:0007669"/>
    <property type="project" value="UniProtKB-KW"/>
</dbReference>
<feature type="domain" description="Inhibitor I9" evidence="4">
    <location>
        <begin position="109"/>
        <end position="197"/>
    </location>
</feature>
<dbReference type="Gene3D" id="3.30.70.80">
    <property type="entry name" value="Peptidase S8 propeptide/proteinase inhibitor I9"/>
    <property type="match status" value="1"/>
</dbReference>
<evidence type="ECO:0000256" key="1">
    <source>
        <dbReference type="ARBA" id="ARBA00011073"/>
    </source>
</evidence>
<evidence type="ECO:0000313" key="5">
    <source>
        <dbReference type="EMBL" id="GEY77006.1"/>
    </source>
</evidence>
<proteinExistence type="inferred from homology"/>
<keyword evidence="2" id="KW-0732">Signal</keyword>
<organism evidence="5">
    <name type="scientific">Tanacetum cinerariifolium</name>
    <name type="common">Dalmatian daisy</name>
    <name type="synonym">Chrysanthemum cinerariifolium</name>
    <dbReference type="NCBI Taxonomy" id="118510"/>
    <lineage>
        <taxon>Eukaryota</taxon>
        <taxon>Viridiplantae</taxon>
        <taxon>Streptophyta</taxon>
        <taxon>Embryophyta</taxon>
        <taxon>Tracheophyta</taxon>
        <taxon>Spermatophyta</taxon>
        <taxon>Magnoliopsida</taxon>
        <taxon>eudicotyledons</taxon>
        <taxon>Gunneridae</taxon>
        <taxon>Pentapetalae</taxon>
        <taxon>asterids</taxon>
        <taxon>campanulids</taxon>
        <taxon>Asterales</taxon>
        <taxon>Asteraceae</taxon>
        <taxon>Asteroideae</taxon>
        <taxon>Anthemideae</taxon>
        <taxon>Anthemidinae</taxon>
        <taxon>Tanacetum</taxon>
    </lineage>
</organism>
<dbReference type="SUPFAM" id="SSF52743">
    <property type="entry name" value="Subtilisin-like"/>
    <property type="match status" value="1"/>
</dbReference>
<feature type="region of interest" description="Disordered" evidence="3">
    <location>
        <begin position="308"/>
        <end position="355"/>
    </location>
</feature>
<keyword evidence="5" id="KW-0378">Hydrolase</keyword>
<name>A0A699HXN1_TANCI</name>
<dbReference type="PANTHER" id="PTHR10795">
    <property type="entry name" value="PROPROTEIN CONVERTASE SUBTILISIN/KEXIN"/>
    <property type="match status" value="1"/>
</dbReference>
<gene>
    <name evidence="5" type="ORF">Tci_448980</name>
</gene>
<accession>A0A699HXN1</accession>
<protein>
    <submittedName>
        <fullName evidence="5">Subtilisin-like protease SBT4.14</fullName>
    </submittedName>
</protein>
<keyword evidence="5" id="KW-0645">Protease</keyword>
<evidence type="ECO:0000256" key="3">
    <source>
        <dbReference type="SAM" id="MobiDB-lite"/>
    </source>
</evidence>
<dbReference type="EMBL" id="BKCJ010208029">
    <property type="protein sequence ID" value="GEY77006.1"/>
    <property type="molecule type" value="Genomic_DNA"/>
</dbReference>
<dbReference type="InterPro" id="IPR010259">
    <property type="entry name" value="S8pro/Inhibitor_I9"/>
</dbReference>